<dbReference type="Gene3D" id="2.30.180.10">
    <property type="entry name" value="FAS1 domain"/>
    <property type="match status" value="2"/>
</dbReference>
<dbReference type="Pfam" id="PF02469">
    <property type="entry name" value="Fasciclin"/>
    <property type="match status" value="2"/>
</dbReference>
<dbReference type="OrthoDB" id="7700931at2759"/>
<dbReference type="InterPro" id="IPR036378">
    <property type="entry name" value="FAS1_dom_sf"/>
</dbReference>
<evidence type="ECO:0000259" key="3">
    <source>
        <dbReference type="PROSITE" id="PS50213"/>
    </source>
</evidence>
<gene>
    <name evidence="4" type="ORF">N7469_008095</name>
</gene>
<dbReference type="AlphaFoldDB" id="A0A9W9NR19"/>
<feature type="compositionally biased region" description="Acidic residues" evidence="1">
    <location>
        <begin position="81"/>
        <end position="90"/>
    </location>
</feature>
<sequence>MRLIFLSVAVSLCAALVIPEQEVLAEFSEILPSSESSQNEKTAIDSWWSRMAELAQNGHQSATKLALSALGLEISLDTDIESIENEDEDNGDFKGEKHSNIPHRYPHHHHHHPHHGGNQGGRPGYGDEPGWGEGPGYGEPGYGGPIDRPGCGGPGYADGPNDGWPGGDGGPGGGGPGGGNGGGGSPGGGGGWPGGGSPGGGPGGGGPGGGAPGGGGGWPGGGSPGGGGSGGGNGGGPGGGGGGGWPGGGGPGSGGGNGGGSCPGGSPGGGSPGWGGGGWPGGPGRRRDDPGRGREGPGCGYGPGYGNDHGDRDYDEPGHGEWPDDRGYHGRWGRHGKYGQQGRCENCHHFYVSPKFCTENHTLWELVNENRETSRLAELLREHDDLVTLLSDSENNYTLLAPTNRALDRFLRHEHQSSDIKEFLQYHILPRQIELDNVKNQQTLPTSLNQSGLGKDLPQRLVVNKFHRRVLLNGASEVIAGDIVGSNGILHEIDTPVVPPPNTSTILKLLPHHFSTFALGLEKTGLAHQLTDDNRVGGTTFAPTNAAFGRLGQRANDYLFSSGGQKCLQALLEYHLVPNRTLYSDVLYDERGDVHEFGSGKQDSSVHIELPTLLEKQDLSVDIAWPGFSLVMRVNGVDRVRVHDVLAQDGVVHILDAVLMPPTEIQGKGSEAEKAILMLRNGIDECKGIPREEL</sequence>
<keyword evidence="5" id="KW-1185">Reference proteome</keyword>
<organism evidence="4 5">
    <name type="scientific">Penicillium citrinum</name>
    <dbReference type="NCBI Taxonomy" id="5077"/>
    <lineage>
        <taxon>Eukaryota</taxon>
        <taxon>Fungi</taxon>
        <taxon>Dikarya</taxon>
        <taxon>Ascomycota</taxon>
        <taxon>Pezizomycotina</taxon>
        <taxon>Eurotiomycetes</taxon>
        <taxon>Eurotiomycetidae</taxon>
        <taxon>Eurotiales</taxon>
        <taxon>Aspergillaceae</taxon>
        <taxon>Penicillium</taxon>
    </lineage>
</organism>
<evidence type="ECO:0000313" key="5">
    <source>
        <dbReference type="Proteomes" id="UP001147733"/>
    </source>
</evidence>
<feature type="compositionally biased region" description="Gly residues" evidence="1">
    <location>
        <begin position="296"/>
        <end position="307"/>
    </location>
</feature>
<dbReference type="PRINTS" id="PR01228">
    <property type="entry name" value="EGGSHELL"/>
</dbReference>
<evidence type="ECO:0000256" key="1">
    <source>
        <dbReference type="SAM" id="MobiDB-lite"/>
    </source>
</evidence>
<feature type="compositionally biased region" description="Basic and acidic residues" evidence="1">
    <location>
        <begin position="285"/>
        <end position="295"/>
    </location>
</feature>
<dbReference type="GeneID" id="81386180"/>
<proteinExistence type="predicted"/>
<feature type="domain" description="FAS1" evidence="3">
    <location>
        <begin position="501"/>
        <end position="659"/>
    </location>
</feature>
<name>A0A9W9NR19_PENCI</name>
<feature type="compositionally biased region" description="Gly residues" evidence="1">
    <location>
        <begin position="117"/>
        <end position="156"/>
    </location>
</feature>
<keyword evidence="2" id="KW-0732">Signal</keyword>
<dbReference type="EMBL" id="JAPQKT010000007">
    <property type="protein sequence ID" value="KAJ5224592.1"/>
    <property type="molecule type" value="Genomic_DNA"/>
</dbReference>
<dbReference type="SMART" id="SM00554">
    <property type="entry name" value="FAS1"/>
    <property type="match status" value="2"/>
</dbReference>
<dbReference type="RefSeq" id="XP_056498564.1">
    <property type="nucleotide sequence ID" value="XM_056647013.1"/>
</dbReference>
<reference evidence="4" key="2">
    <citation type="journal article" date="2023" name="IMA Fungus">
        <title>Comparative genomic study of the Penicillium genus elucidates a diverse pangenome and 15 lateral gene transfer events.</title>
        <authorList>
            <person name="Petersen C."/>
            <person name="Sorensen T."/>
            <person name="Nielsen M.R."/>
            <person name="Sondergaard T.E."/>
            <person name="Sorensen J.L."/>
            <person name="Fitzpatrick D.A."/>
            <person name="Frisvad J.C."/>
            <person name="Nielsen K.L."/>
        </authorList>
    </citation>
    <scope>NUCLEOTIDE SEQUENCE</scope>
    <source>
        <strain evidence="4">IBT 23319</strain>
    </source>
</reference>
<feature type="compositionally biased region" description="Basic and acidic residues" evidence="1">
    <location>
        <begin position="308"/>
        <end position="322"/>
    </location>
</feature>
<dbReference type="PANTHER" id="PTHR10900:SF125">
    <property type="entry name" value="FAS1 DOMAIN-CONTAINING PROTEIN YLR001C"/>
    <property type="match status" value="1"/>
</dbReference>
<feature type="compositionally biased region" description="Basic residues" evidence="1">
    <location>
        <begin position="100"/>
        <end position="115"/>
    </location>
</feature>
<feature type="region of interest" description="Disordered" evidence="1">
    <location>
        <begin position="81"/>
        <end position="322"/>
    </location>
</feature>
<dbReference type="PANTHER" id="PTHR10900">
    <property type="entry name" value="PERIOSTIN-RELATED"/>
    <property type="match status" value="1"/>
</dbReference>
<dbReference type="Proteomes" id="UP001147733">
    <property type="component" value="Unassembled WGS sequence"/>
</dbReference>
<dbReference type="InterPro" id="IPR050904">
    <property type="entry name" value="Adhesion/Biosynth-related"/>
</dbReference>
<dbReference type="InterPro" id="IPR000782">
    <property type="entry name" value="FAS1_domain"/>
</dbReference>
<protein>
    <recommendedName>
        <fullName evidence="3">FAS1 domain-containing protein</fullName>
    </recommendedName>
</protein>
<feature type="compositionally biased region" description="Gly residues" evidence="1">
    <location>
        <begin position="164"/>
        <end position="283"/>
    </location>
</feature>
<feature type="signal peptide" evidence="2">
    <location>
        <begin position="1"/>
        <end position="15"/>
    </location>
</feature>
<evidence type="ECO:0000313" key="4">
    <source>
        <dbReference type="EMBL" id="KAJ5224592.1"/>
    </source>
</evidence>
<feature type="domain" description="FAS1" evidence="3">
    <location>
        <begin position="360"/>
        <end position="497"/>
    </location>
</feature>
<evidence type="ECO:0000256" key="2">
    <source>
        <dbReference type="SAM" id="SignalP"/>
    </source>
</evidence>
<feature type="chain" id="PRO_5040757322" description="FAS1 domain-containing protein" evidence="2">
    <location>
        <begin position="16"/>
        <end position="694"/>
    </location>
</feature>
<dbReference type="SUPFAM" id="SSF82153">
    <property type="entry name" value="FAS1 domain"/>
    <property type="match status" value="2"/>
</dbReference>
<reference evidence="4" key="1">
    <citation type="submission" date="2022-11" db="EMBL/GenBank/DDBJ databases">
        <authorList>
            <person name="Petersen C."/>
        </authorList>
    </citation>
    <scope>NUCLEOTIDE SEQUENCE</scope>
    <source>
        <strain evidence="4">IBT 23319</strain>
    </source>
</reference>
<dbReference type="PROSITE" id="PS50213">
    <property type="entry name" value="FAS1"/>
    <property type="match status" value="2"/>
</dbReference>
<accession>A0A9W9NR19</accession>
<comment type="caution">
    <text evidence="4">The sequence shown here is derived from an EMBL/GenBank/DDBJ whole genome shotgun (WGS) entry which is preliminary data.</text>
</comment>